<evidence type="ECO:0000256" key="1">
    <source>
        <dbReference type="ARBA" id="ARBA00002521"/>
    </source>
</evidence>
<feature type="binding site" evidence="6">
    <location>
        <position position="95"/>
    </location>
    <ligand>
        <name>a divalent metal cation</name>
        <dbReference type="ChEBI" id="CHEBI:60240"/>
        <label>1</label>
    </ligand>
</feature>
<evidence type="ECO:0000313" key="10">
    <source>
        <dbReference type="Proteomes" id="UP000824247"/>
    </source>
</evidence>
<dbReference type="Pfam" id="PF00557">
    <property type="entry name" value="Peptidase_M24"/>
    <property type="match status" value="1"/>
</dbReference>
<keyword evidence="3 6" id="KW-0645">Protease</keyword>
<name>A0A9E2NW41_9BACT</name>
<evidence type="ECO:0000256" key="5">
    <source>
        <dbReference type="ARBA" id="ARBA00022801"/>
    </source>
</evidence>
<dbReference type="GO" id="GO:0004239">
    <property type="term" value="F:initiator methionyl aminopeptidase activity"/>
    <property type="evidence" value="ECO:0007669"/>
    <property type="project" value="UniProtKB-UniRule"/>
</dbReference>
<evidence type="ECO:0000256" key="6">
    <source>
        <dbReference type="HAMAP-Rule" id="MF_01974"/>
    </source>
</evidence>
<evidence type="ECO:0000313" key="9">
    <source>
        <dbReference type="EMBL" id="MBU3830913.1"/>
    </source>
</evidence>
<dbReference type="InterPro" id="IPR001714">
    <property type="entry name" value="Pept_M24_MAP"/>
</dbReference>
<dbReference type="InterPro" id="IPR036005">
    <property type="entry name" value="Creatinase/aminopeptidase-like"/>
</dbReference>
<comment type="catalytic activity">
    <reaction evidence="6 7">
        <text>Release of N-terminal amino acids, preferentially methionine, from peptides and arylamides.</text>
        <dbReference type="EC" id="3.4.11.18"/>
    </reaction>
</comment>
<organism evidence="9 10">
    <name type="scientific">Candidatus Ureaplasma intestinipullorum</name>
    <dbReference type="NCBI Taxonomy" id="2838770"/>
    <lineage>
        <taxon>Bacteria</taxon>
        <taxon>Bacillati</taxon>
        <taxon>Mycoplasmatota</taxon>
        <taxon>Mycoplasmoidales</taxon>
        <taxon>Mycoplasmoidaceae</taxon>
        <taxon>Ureaplasma</taxon>
    </lineage>
</organism>
<dbReference type="EC" id="3.4.11.18" evidence="6 7"/>
<evidence type="ECO:0000256" key="2">
    <source>
        <dbReference type="ARBA" id="ARBA00022438"/>
    </source>
</evidence>
<feature type="binding site" evidence="6">
    <location>
        <position position="78"/>
    </location>
    <ligand>
        <name>substrate</name>
    </ligand>
</feature>
<dbReference type="Gene3D" id="3.90.230.10">
    <property type="entry name" value="Creatinase/methionine aminopeptidase superfamily"/>
    <property type="match status" value="1"/>
</dbReference>
<feature type="binding site" evidence="6">
    <location>
        <position position="106"/>
    </location>
    <ligand>
        <name>a divalent metal cation</name>
        <dbReference type="ChEBI" id="CHEBI:60240"/>
        <label>2</label>
        <note>catalytic</note>
    </ligand>
</feature>
<evidence type="ECO:0000256" key="3">
    <source>
        <dbReference type="ARBA" id="ARBA00022670"/>
    </source>
</evidence>
<protein>
    <recommendedName>
        <fullName evidence="6 7">Methionine aminopeptidase</fullName>
        <shortName evidence="6">MAP</shortName>
        <shortName evidence="6">MetAP</shortName>
        <ecNumber evidence="6 7">3.4.11.18</ecNumber>
    </recommendedName>
    <alternativeName>
        <fullName evidence="6">Peptidase M</fullName>
    </alternativeName>
</protein>
<sequence>MNIIIKNKDDILKIKQACAIWKIVRKELRSFVKEGVSLNEIDLLAKNIIETNNAKCAFYGAYGFPKNICISVNDCIIHGVPNDYILKDKDIVTFDIGVNYMDHICDAAFTMVIGENEEAQKINKVCRDSLDEVSKILKPGVSNLQIGKFINDFVESNGYKVIHDFTGHGCGNSLHEDPIIPNYVNPYFPKVNLRENMVICIEPMIMTDSNEYYIDSENHWNVYSKNHKLTCHWEDMFLITKDGCEILTSED</sequence>
<dbReference type="AlphaFoldDB" id="A0A9E2NW41"/>
<feature type="domain" description="Peptidase M24" evidence="8">
    <location>
        <begin position="13"/>
        <end position="241"/>
    </location>
</feature>
<dbReference type="HAMAP" id="MF_01974">
    <property type="entry name" value="MetAP_1"/>
    <property type="match status" value="1"/>
</dbReference>
<keyword evidence="5 6" id="KW-0378">Hydrolase</keyword>
<reference evidence="9" key="1">
    <citation type="journal article" date="2021" name="PeerJ">
        <title>Extensive microbial diversity within the chicken gut microbiome revealed by metagenomics and culture.</title>
        <authorList>
            <person name="Gilroy R."/>
            <person name="Ravi A."/>
            <person name="Getino M."/>
            <person name="Pursley I."/>
            <person name="Horton D.L."/>
            <person name="Alikhan N.F."/>
            <person name="Baker D."/>
            <person name="Gharbi K."/>
            <person name="Hall N."/>
            <person name="Watson M."/>
            <person name="Adriaenssens E.M."/>
            <person name="Foster-Nyarko E."/>
            <person name="Jarju S."/>
            <person name="Secka A."/>
            <person name="Antonio M."/>
            <person name="Oren A."/>
            <person name="Chaudhuri R.R."/>
            <person name="La Ragione R."/>
            <person name="Hildebrand F."/>
            <person name="Pallen M.J."/>
        </authorList>
    </citation>
    <scope>NUCLEOTIDE SEQUENCE</scope>
    <source>
        <strain evidence="9">A5-1222</strain>
    </source>
</reference>
<comment type="caution">
    <text evidence="9">The sequence shown here is derived from an EMBL/GenBank/DDBJ whole genome shotgun (WGS) entry which is preliminary data.</text>
</comment>
<comment type="cofactor">
    <cofactor evidence="6">
        <name>Co(2+)</name>
        <dbReference type="ChEBI" id="CHEBI:48828"/>
    </cofactor>
    <cofactor evidence="6">
        <name>Zn(2+)</name>
        <dbReference type="ChEBI" id="CHEBI:29105"/>
    </cofactor>
    <cofactor evidence="6">
        <name>Mn(2+)</name>
        <dbReference type="ChEBI" id="CHEBI:29035"/>
    </cofactor>
    <cofactor evidence="6">
        <name>Fe(2+)</name>
        <dbReference type="ChEBI" id="CHEBI:29033"/>
    </cofactor>
    <text evidence="6">Binds 2 divalent metal cations per subunit. Has a high-affinity and a low affinity metal-binding site. The true nature of the physiological cofactor is under debate. The enzyme is active with cobalt, zinc, manganese or divalent iron ions. Most likely, methionine aminopeptidases function as mononuclear Fe(2+)-metalloproteases under physiological conditions, and the catalytically relevant metal-binding site has been assigned to the histidine-containing high-affinity site.</text>
</comment>
<keyword evidence="4 6" id="KW-0479">Metal-binding</keyword>
<dbReference type="Proteomes" id="UP000824247">
    <property type="component" value="Unassembled WGS sequence"/>
</dbReference>
<feature type="binding site" evidence="6">
    <location>
        <position position="175"/>
    </location>
    <ligand>
        <name>substrate</name>
    </ligand>
</feature>
<dbReference type="NCBIfam" id="TIGR00500">
    <property type="entry name" value="met_pdase_I"/>
    <property type="match status" value="1"/>
</dbReference>
<feature type="binding site" evidence="6">
    <location>
        <position position="234"/>
    </location>
    <ligand>
        <name>a divalent metal cation</name>
        <dbReference type="ChEBI" id="CHEBI:60240"/>
        <label>1</label>
    </ligand>
</feature>
<comment type="similarity">
    <text evidence="6">Belongs to the peptidase M24A family. Methionine aminopeptidase type 1 subfamily.</text>
</comment>
<evidence type="ECO:0000259" key="8">
    <source>
        <dbReference type="Pfam" id="PF00557"/>
    </source>
</evidence>
<reference evidence="9" key="2">
    <citation type="submission" date="2021-04" db="EMBL/GenBank/DDBJ databases">
        <authorList>
            <person name="Gilroy R."/>
        </authorList>
    </citation>
    <scope>NUCLEOTIDE SEQUENCE</scope>
    <source>
        <strain evidence="9">A5-1222</strain>
    </source>
</reference>
<dbReference type="InterPro" id="IPR000994">
    <property type="entry name" value="Pept_M24"/>
</dbReference>
<feature type="binding site" evidence="6">
    <location>
        <position position="106"/>
    </location>
    <ligand>
        <name>a divalent metal cation</name>
        <dbReference type="ChEBI" id="CHEBI:60240"/>
        <label>1</label>
    </ligand>
</feature>
<evidence type="ECO:0000256" key="4">
    <source>
        <dbReference type="ARBA" id="ARBA00022723"/>
    </source>
</evidence>
<dbReference type="GO" id="GO:0046872">
    <property type="term" value="F:metal ion binding"/>
    <property type="evidence" value="ECO:0007669"/>
    <property type="project" value="UniProtKB-UniRule"/>
</dbReference>
<keyword evidence="2 6" id="KW-0031">Aminopeptidase</keyword>
<proteinExistence type="inferred from homology"/>
<dbReference type="GO" id="GO:0006508">
    <property type="term" value="P:proteolysis"/>
    <property type="evidence" value="ECO:0007669"/>
    <property type="project" value="UniProtKB-KW"/>
</dbReference>
<dbReference type="PANTHER" id="PTHR43330:SF27">
    <property type="entry name" value="METHIONINE AMINOPEPTIDASE"/>
    <property type="match status" value="1"/>
</dbReference>
<dbReference type="GO" id="GO:0070006">
    <property type="term" value="F:metalloaminopeptidase activity"/>
    <property type="evidence" value="ECO:0007669"/>
    <property type="project" value="UniProtKB-UniRule"/>
</dbReference>
<feature type="binding site" evidence="6">
    <location>
        <position position="168"/>
    </location>
    <ligand>
        <name>a divalent metal cation</name>
        <dbReference type="ChEBI" id="CHEBI:60240"/>
        <label>2</label>
        <note>catalytic</note>
    </ligand>
</feature>
<dbReference type="PROSITE" id="PS00680">
    <property type="entry name" value="MAP_1"/>
    <property type="match status" value="1"/>
</dbReference>
<dbReference type="SUPFAM" id="SSF55920">
    <property type="entry name" value="Creatinase/aminopeptidase"/>
    <property type="match status" value="1"/>
</dbReference>
<gene>
    <name evidence="6 9" type="primary">map</name>
    <name evidence="9" type="ORF">H9897_02050</name>
</gene>
<evidence type="ECO:0000256" key="7">
    <source>
        <dbReference type="RuleBase" id="RU003653"/>
    </source>
</evidence>
<accession>A0A9E2NW41</accession>
<comment type="subunit">
    <text evidence="6">Monomer.</text>
</comment>
<dbReference type="CDD" id="cd01086">
    <property type="entry name" value="MetAP1"/>
    <property type="match status" value="1"/>
</dbReference>
<feature type="binding site" evidence="6">
    <location>
        <position position="234"/>
    </location>
    <ligand>
        <name>a divalent metal cation</name>
        <dbReference type="ChEBI" id="CHEBI:60240"/>
        <label>2</label>
        <note>catalytic</note>
    </ligand>
</feature>
<dbReference type="GO" id="GO:0005829">
    <property type="term" value="C:cytosol"/>
    <property type="evidence" value="ECO:0007669"/>
    <property type="project" value="TreeGrafter"/>
</dbReference>
<feature type="binding site" evidence="6">
    <location>
        <position position="202"/>
    </location>
    <ligand>
        <name>a divalent metal cation</name>
        <dbReference type="ChEBI" id="CHEBI:60240"/>
        <label>2</label>
        <note>catalytic</note>
    </ligand>
</feature>
<dbReference type="EMBL" id="JAHLFM010000028">
    <property type="protein sequence ID" value="MBU3830913.1"/>
    <property type="molecule type" value="Genomic_DNA"/>
</dbReference>
<dbReference type="InterPro" id="IPR002467">
    <property type="entry name" value="Pept_M24A_MAP1"/>
</dbReference>
<dbReference type="PANTHER" id="PTHR43330">
    <property type="entry name" value="METHIONINE AMINOPEPTIDASE"/>
    <property type="match status" value="1"/>
</dbReference>
<comment type="function">
    <text evidence="1 6">Removes the N-terminal methionine from nascent proteins. The N-terminal methionine is often cleaved when the second residue in the primary sequence is small and uncharged (Met-Ala-, Cys, Gly, Pro, Ser, Thr, or Val). Requires deformylation of the N(alpha)-formylated initiator methionine before it can be hydrolyzed.</text>
</comment>
<dbReference type="PRINTS" id="PR00599">
    <property type="entry name" value="MAPEPTIDASE"/>
</dbReference>